<keyword evidence="7" id="KW-1185">Reference proteome</keyword>
<protein>
    <recommendedName>
        <fullName evidence="3">Oxidoreductase NAD-binding domain-containing protein 1</fullName>
    </recommendedName>
</protein>
<dbReference type="EMBL" id="CAWYQH010000152">
    <property type="protein sequence ID" value="CAK8695492.1"/>
    <property type="molecule type" value="Genomic_DNA"/>
</dbReference>
<dbReference type="Gene3D" id="2.40.30.10">
    <property type="entry name" value="Translation factors"/>
    <property type="match status" value="1"/>
</dbReference>
<dbReference type="PANTHER" id="PTHR46505">
    <property type="entry name" value="OXIDOREDUCTASE NAD-BINDING DOMAIN-CONTAINING PROTEIN 1"/>
    <property type="match status" value="1"/>
</dbReference>
<sequence>MPTGAVVKSTAAGLFRSIFKSTSRHSFLCRSISSDIEDELTKFKETTQHTRDHMKRTEHSERHREICPARVISVKNLSPTVKGVLLHLNDSDRQATSFLAGQWVDMFIPGVETVGGFSICNSPRSLEVEGVIELAVKFSNHPPAHWIHTQCEVGSGVDIRVGGNFHYQSTANKDLLLIAGGVGINPLLSIFRHRRDLYLDNPESLSLAKTTLIYSAKTYKELLFQDKIEKISQEIPCSRHYYITKEGNDGTWPHSIPRRTYTNAKISGESLLRTVGSHTKATDSYICGPPAFIDRIEKNLLDVGFLKGNIFYEKWW</sequence>
<dbReference type="InterPro" id="IPR052128">
    <property type="entry name" value="Oxidoreductase_NAD-binding"/>
</dbReference>
<dbReference type="InterPro" id="IPR001433">
    <property type="entry name" value="OxRdtase_FAD/NAD-bd"/>
</dbReference>
<dbReference type="SUPFAM" id="SSF63380">
    <property type="entry name" value="Riboflavin synthase domain-like"/>
    <property type="match status" value="1"/>
</dbReference>
<dbReference type="EMBL" id="CAWYQH010000152">
    <property type="protein sequence ID" value="CAK8695487.1"/>
    <property type="molecule type" value="Genomic_DNA"/>
</dbReference>
<keyword evidence="2" id="KW-0520">NAD</keyword>
<name>A0ABP0GUY7_CLALP</name>
<keyword evidence="1" id="KW-0560">Oxidoreductase</keyword>
<dbReference type="Gene3D" id="3.40.50.80">
    <property type="entry name" value="Nucleotide-binding domain of ferredoxin-NADP reductase (FNR) module"/>
    <property type="match status" value="1"/>
</dbReference>
<evidence type="ECO:0000256" key="1">
    <source>
        <dbReference type="ARBA" id="ARBA00023002"/>
    </source>
</evidence>
<evidence type="ECO:0000256" key="3">
    <source>
        <dbReference type="ARBA" id="ARBA00040516"/>
    </source>
</evidence>
<accession>A0ABP0GUY7</accession>
<evidence type="ECO:0000313" key="5">
    <source>
        <dbReference type="EMBL" id="CAK8695487.1"/>
    </source>
</evidence>
<feature type="domain" description="FAD-binding FR-type" evidence="4">
    <location>
        <begin position="64"/>
        <end position="170"/>
    </location>
</feature>
<proteinExistence type="predicted"/>
<evidence type="ECO:0000313" key="6">
    <source>
        <dbReference type="EMBL" id="CAK8695492.1"/>
    </source>
</evidence>
<comment type="caution">
    <text evidence="6">The sequence shown here is derived from an EMBL/GenBank/DDBJ whole genome shotgun (WGS) entry which is preliminary data.</text>
</comment>
<dbReference type="PANTHER" id="PTHR46505:SF1">
    <property type="entry name" value="OXIDOREDUCTASE NAD-BINDING DOMAIN-CONTAINING PROTEIN 1"/>
    <property type="match status" value="1"/>
</dbReference>
<evidence type="ECO:0000256" key="2">
    <source>
        <dbReference type="ARBA" id="ARBA00023027"/>
    </source>
</evidence>
<evidence type="ECO:0000313" key="7">
    <source>
        <dbReference type="Proteomes" id="UP001642483"/>
    </source>
</evidence>
<dbReference type="Proteomes" id="UP001642483">
    <property type="component" value="Unassembled WGS sequence"/>
</dbReference>
<dbReference type="SUPFAM" id="SSF52343">
    <property type="entry name" value="Ferredoxin reductase-like, C-terminal NADP-linked domain"/>
    <property type="match status" value="1"/>
</dbReference>
<dbReference type="InterPro" id="IPR039261">
    <property type="entry name" value="FNR_nucleotide-bd"/>
</dbReference>
<dbReference type="InterPro" id="IPR017938">
    <property type="entry name" value="Riboflavin_synthase-like_b-brl"/>
</dbReference>
<dbReference type="Pfam" id="PF00175">
    <property type="entry name" value="NAD_binding_1"/>
    <property type="match status" value="1"/>
</dbReference>
<dbReference type="InterPro" id="IPR017927">
    <property type="entry name" value="FAD-bd_FR_type"/>
</dbReference>
<evidence type="ECO:0000259" key="4">
    <source>
        <dbReference type="PROSITE" id="PS51384"/>
    </source>
</evidence>
<organism evidence="6 7">
    <name type="scientific">Clavelina lepadiformis</name>
    <name type="common">Light-bulb sea squirt</name>
    <name type="synonym">Ascidia lepadiformis</name>
    <dbReference type="NCBI Taxonomy" id="159417"/>
    <lineage>
        <taxon>Eukaryota</taxon>
        <taxon>Metazoa</taxon>
        <taxon>Chordata</taxon>
        <taxon>Tunicata</taxon>
        <taxon>Ascidiacea</taxon>
        <taxon>Aplousobranchia</taxon>
        <taxon>Clavelinidae</taxon>
        <taxon>Clavelina</taxon>
    </lineage>
</organism>
<gene>
    <name evidence="5" type="ORF">CVLEPA_LOCUS28759</name>
    <name evidence="6" type="ORF">CVLEPA_LOCUS28763</name>
</gene>
<dbReference type="CDD" id="cd00322">
    <property type="entry name" value="FNR_like"/>
    <property type="match status" value="1"/>
</dbReference>
<dbReference type="PROSITE" id="PS51384">
    <property type="entry name" value="FAD_FR"/>
    <property type="match status" value="1"/>
</dbReference>
<reference evidence="6 7" key="1">
    <citation type="submission" date="2024-02" db="EMBL/GenBank/DDBJ databases">
        <authorList>
            <person name="Daric V."/>
            <person name="Darras S."/>
        </authorList>
    </citation>
    <scope>NUCLEOTIDE SEQUENCE [LARGE SCALE GENOMIC DNA]</scope>
</reference>